<evidence type="ECO:0000313" key="2">
    <source>
        <dbReference type="Proteomes" id="UP001254257"/>
    </source>
</evidence>
<name>A0ABU3S3Z9_9HYPH</name>
<keyword evidence="2" id="KW-1185">Reference proteome</keyword>
<dbReference type="Proteomes" id="UP001254257">
    <property type="component" value="Unassembled WGS sequence"/>
</dbReference>
<protein>
    <submittedName>
        <fullName evidence="1">DUF930 domain-containing protein</fullName>
    </submittedName>
</protein>
<comment type="caution">
    <text evidence="1">The sequence shown here is derived from an EMBL/GenBank/DDBJ whole genome shotgun (WGS) entry which is preliminary data.</text>
</comment>
<proteinExistence type="predicted"/>
<sequence>MITAQKLLSEGVLANPRSRQARLALARLEGSERIEQLCNLEAMSQIHAWKADFEPDRVVAYAIGQARLAGNALQAGGAAFRSRKQWYNLSYRCELAAGGTKVAGFQFQVGAPVPRAAWAAHELPPEH</sequence>
<dbReference type="InterPro" id="IPR009273">
    <property type="entry name" value="DUF930"/>
</dbReference>
<dbReference type="EMBL" id="JAWDID010000006">
    <property type="protein sequence ID" value="MDU0339456.1"/>
    <property type="molecule type" value="Genomic_DNA"/>
</dbReference>
<gene>
    <name evidence="1" type="ORF">RKE40_06175</name>
</gene>
<evidence type="ECO:0000313" key="1">
    <source>
        <dbReference type="EMBL" id="MDU0339456.1"/>
    </source>
</evidence>
<accession>A0ABU3S3Z9</accession>
<dbReference type="RefSeq" id="WP_316017358.1">
    <property type="nucleotide sequence ID" value="NZ_JAWDID010000006.1"/>
</dbReference>
<reference evidence="1 2" key="1">
    <citation type="submission" date="2023-09" db="EMBL/GenBank/DDBJ databases">
        <title>Whole genome shotgun sequencing (WGS) of Bosea sp. ZW T0_25, isolated from stored onions (Allium cepa).</title>
        <authorList>
            <person name="Stoll D.A."/>
            <person name="Huch M."/>
        </authorList>
    </citation>
    <scope>NUCLEOTIDE SEQUENCE [LARGE SCALE GENOMIC DNA]</scope>
    <source>
        <strain evidence="1 2">ZW T0_25</strain>
    </source>
</reference>
<organism evidence="1 2">
    <name type="scientific">Bosea rubneri</name>
    <dbReference type="NCBI Taxonomy" id="3075434"/>
    <lineage>
        <taxon>Bacteria</taxon>
        <taxon>Pseudomonadati</taxon>
        <taxon>Pseudomonadota</taxon>
        <taxon>Alphaproteobacteria</taxon>
        <taxon>Hyphomicrobiales</taxon>
        <taxon>Boseaceae</taxon>
        <taxon>Bosea</taxon>
    </lineage>
</organism>
<dbReference type="Pfam" id="PF06059">
    <property type="entry name" value="DUF930"/>
    <property type="match status" value="1"/>
</dbReference>